<feature type="transmembrane region" description="Helical" evidence="1">
    <location>
        <begin position="337"/>
        <end position="356"/>
    </location>
</feature>
<dbReference type="Pfam" id="PF19830">
    <property type="entry name" value="DUF6311"/>
    <property type="match status" value="1"/>
</dbReference>
<feature type="transmembrane region" description="Helical" evidence="1">
    <location>
        <begin position="223"/>
        <end position="247"/>
    </location>
</feature>
<gene>
    <name evidence="3" type="ORF">MNBD_BACTEROID01-311</name>
</gene>
<reference evidence="3" key="1">
    <citation type="submission" date="2018-06" db="EMBL/GenBank/DDBJ databases">
        <authorList>
            <person name="Zhirakovskaya E."/>
        </authorList>
    </citation>
    <scope>NUCLEOTIDE SEQUENCE</scope>
</reference>
<feature type="domain" description="DUF6311" evidence="2">
    <location>
        <begin position="14"/>
        <end position="413"/>
    </location>
</feature>
<keyword evidence="1" id="KW-0472">Membrane</keyword>
<evidence type="ECO:0000256" key="1">
    <source>
        <dbReference type="SAM" id="Phobius"/>
    </source>
</evidence>
<feature type="transmembrane region" description="Helical" evidence="1">
    <location>
        <begin position="128"/>
        <end position="145"/>
    </location>
</feature>
<dbReference type="EMBL" id="UOEP01000114">
    <property type="protein sequence ID" value="VAW20168.1"/>
    <property type="molecule type" value="Genomic_DNA"/>
</dbReference>
<evidence type="ECO:0000313" key="3">
    <source>
        <dbReference type="EMBL" id="VAW20168.1"/>
    </source>
</evidence>
<keyword evidence="1" id="KW-0812">Transmembrane</keyword>
<organism evidence="3">
    <name type="scientific">hydrothermal vent metagenome</name>
    <dbReference type="NCBI Taxonomy" id="652676"/>
    <lineage>
        <taxon>unclassified sequences</taxon>
        <taxon>metagenomes</taxon>
        <taxon>ecological metagenomes</taxon>
    </lineage>
</organism>
<feature type="transmembrane region" description="Helical" evidence="1">
    <location>
        <begin position="100"/>
        <end position="121"/>
    </location>
</feature>
<feature type="transmembrane region" description="Helical" evidence="1">
    <location>
        <begin position="259"/>
        <end position="277"/>
    </location>
</feature>
<protein>
    <recommendedName>
        <fullName evidence="2">DUF6311 domain-containing protein</fullName>
    </recommendedName>
</protein>
<feature type="transmembrane region" description="Helical" evidence="1">
    <location>
        <begin position="5"/>
        <end position="23"/>
    </location>
</feature>
<feature type="transmembrane region" description="Helical" evidence="1">
    <location>
        <begin position="151"/>
        <end position="170"/>
    </location>
</feature>
<dbReference type="AlphaFoldDB" id="A0A3B0TQE0"/>
<feature type="transmembrane region" description="Helical" evidence="1">
    <location>
        <begin position="182"/>
        <end position="211"/>
    </location>
</feature>
<name>A0A3B0TQE0_9ZZZZ</name>
<accession>A0A3B0TQE0</accession>
<feature type="transmembrane region" description="Helical" evidence="1">
    <location>
        <begin position="376"/>
        <end position="394"/>
    </location>
</feature>
<proteinExistence type="predicted"/>
<evidence type="ECO:0000259" key="2">
    <source>
        <dbReference type="Pfam" id="PF19830"/>
    </source>
</evidence>
<sequence>MKKNIIALSITMVFSIIVLFFIFKPVLQHPNAFLYSKSGDAQKSYFNFSYYLKYDEGIKHDGINYPYGEHLQYINSHPLYIQVLKFVDKHIYTISNHGVAILNLSMIISLILAIPFLFLILRKYSLPRWYAAVFAVILLFLTPQFDRIHGHFEMVYAFFLPMYWYLLIRWREGKKQILWGSLLVVAGLVGGFTSAYYAAFFTIFLLAVLFIDLWGNRKNLKAYWRTGLVLLIIALLPVIIVKGLVSATDWVSDRPDNPYGFYVYHANFLSIFLPFISPLKSLIGNYVNLDFQWEGRAYVGLPATLLAVSIFITGFYNLFNKKKVSWKIFLPEKKIHVYFYAAILVLLFSMCIPFKYGFGFLLDILPPVKQFRALGRFSWIFYYVFTVYAAYFYYRLYRLLKIKGMPLLGALVLIIVIGYWSIDAGTNIKRSTTGLFNKNDKLESTDEEYLSRFREAGVNPSDYQAILFLPFANTCGDKLLFEKGMNAFAEAMKCSYHTGIPIVQSFSPRLSFTQALSSIQMLADSCIQKTRLKDMNKKPLLLVCTKERMSKQEAWLQSKGKVFWEDKYITLSTLPLSVFHDSYKSWREDVENKKANLRGTGNILTDSDTKSIIYIDFEKNYSMIKFNGKGAFYKRRGEAELLNEVLDTSWQPGMYEISFWMYVDSRKYDMPKATIKISDTEGETIKEIRLNTREVHNIYNHWIRVSETIGLKPGFKLQLWVKGDYISIDDILVKPVDSDVIVKISDTLELFNNFPYRN</sequence>
<feature type="transmembrane region" description="Helical" evidence="1">
    <location>
        <begin position="406"/>
        <end position="422"/>
    </location>
</feature>
<keyword evidence="1" id="KW-1133">Transmembrane helix</keyword>
<feature type="transmembrane region" description="Helical" evidence="1">
    <location>
        <begin position="297"/>
        <end position="316"/>
    </location>
</feature>
<dbReference type="InterPro" id="IPR046278">
    <property type="entry name" value="DUF6311"/>
</dbReference>